<feature type="region of interest" description="Disordered" evidence="10">
    <location>
        <begin position="154"/>
        <end position="173"/>
    </location>
</feature>
<dbReference type="GO" id="GO:0005886">
    <property type="term" value="C:plasma membrane"/>
    <property type="evidence" value="ECO:0007669"/>
    <property type="project" value="UniProtKB-SubCell"/>
</dbReference>
<dbReference type="PANTHER" id="PTHR30266:SF2">
    <property type="entry name" value="LARGE-CONDUCTANCE MECHANOSENSITIVE CHANNEL"/>
    <property type="match status" value="1"/>
</dbReference>
<evidence type="ECO:0000256" key="4">
    <source>
        <dbReference type="ARBA" id="ARBA00022475"/>
    </source>
</evidence>
<dbReference type="SUPFAM" id="SSF81330">
    <property type="entry name" value="Gated mechanosensitive channel"/>
    <property type="match status" value="1"/>
</dbReference>
<keyword evidence="5 11" id="KW-0812">Transmembrane</keyword>
<evidence type="ECO:0000256" key="8">
    <source>
        <dbReference type="ARBA" id="ARBA00023136"/>
    </source>
</evidence>
<evidence type="ECO:0000256" key="3">
    <source>
        <dbReference type="ARBA" id="ARBA00022448"/>
    </source>
</evidence>
<feature type="transmembrane region" description="Helical" evidence="11">
    <location>
        <begin position="55"/>
        <end position="74"/>
    </location>
</feature>
<evidence type="ECO:0000313" key="12">
    <source>
        <dbReference type="EMBL" id="MCK8784856.1"/>
    </source>
</evidence>
<dbReference type="Proteomes" id="UP001139516">
    <property type="component" value="Unassembled WGS sequence"/>
</dbReference>
<evidence type="ECO:0000256" key="11">
    <source>
        <dbReference type="SAM" id="Phobius"/>
    </source>
</evidence>
<proteinExistence type="inferred from homology"/>
<comment type="similarity">
    <text evidence="2">Belongs to the MscL family.</text>
</comment>
<dbReference type="NCBIfam" id="TIGR00220">
    <property type="entry name" value="mscL"/>
    <property type="match status" value="1"/>
</dbReference>
<comment type="caution">
    <text evidence="12">The sequence shown here is derived from an EMBL/GenBank/DDBJ whole genome shotgun (WGS) entry which is preliminary data.</text>
</comment>
<dbReference type="NCBIfam" id="NF001843">
    <property type="entry name" value="PRK00567.1-4"/>
    <property type="match status" value="1"/>
</dbReference>
<keyword evidence="3" id="KW-0813">Transport</keyword>
<accession>A0A9X2BVA1</accession>
<dbReference type="HAMAP" id="MF_00115">
    <property type="entry name" value="MscL"/>
    <property type="match status" value="1"/>
</dbReference>
<comment type="subcellular location">
    <subcellularLocation>
        <location evidence="1">Cell membrane</location>
        <topology evidence="1">Multi-pass membrane protein</topology>
    </subcellularLocation>
</comment>
<evidence type="ECO:0000256" key="6">
    <source>
        <dbReference type="ARBA" id="ARBA00022989"/>
    </source>
</evidence>
<evidence type="ECO:0000256" key="10">
    <source>
        <dbReference type="SAM" id="MobiDB-lite"/>
    </source>
</evidence>
<organism evidence="12 13">
    <name type="scientific">Roseomonas acroporae</name>
    <dbReference type="NCBI Taxonomy" id="2937791"/>
    <lineage>
        <taxon>Bacteria</taxon>
        <taxon>Pseudomonadati</taxon>
        <taxon>Pseudomonadota</taxon>
        <taxon>Alphaproteobacteria</taxon>
        <taxon>Acetobacterales</taxon>
        <taxon>Roseomonadaceae</taxon>
        <taxon>Roseomonas</taxon>
    </lineage>
</organism>
<feature type="transmembrane region" description="Helical" evidence="11">
    <location>
        <begin position="31"/>
        <end position="49"/>
    </location>
</feature>
<evidence type="ECO:0000256" key="5">
    <source>
        <dbReference type="ARBA" id="ARBA00022692"/>
    </source>
</evidence>
<name>A0A9X2BVA1_9PROT</name>
<evidence type="ECO:0000256" key="1">
    <source>
        <dbReference type="ARBA" id="ARBA00004651"/>
    </source>
</evidence>
<protein>
    <submittedName>
        <fullName evidence="12">Large-conductance mechanosensitive channel protein MscL</fullName>
    </submittedName>
</protein>
<dbReference type="InterPro" id="IPR001185">
    <property type="entry name" value="MS_channel"/>
</dbReference>
<dbReference type="EMBL" id="JALPRX010000039">
    <property type="protein sequence ID" value="MCK8784856.1"/>
    <property type="molecule type" value="Genomic_DNA"/>
</dbReference>
<evidence type="ECO:0000256" key="9">
    <source>
        <dbReference type="ARBA" id="ARBA00023303"/>
    </source>
</evidence>
<dbReference type="InterPro" id="IPR036019">
    <property type="entry name" value="MscL_channel"/>
</dbReference>
<sequence length="173" mass="18336">MNRIPTMKAPIPIHGPAWLNEFKAFVLRGNVVDLAVGIIIGAAFTAIVSSLVEDIFNPLLGLLIGGIDFSNWFITLKGEHAATLAEARRVGAVTLNVGVFLNAIIKFVIVAFAVFWVVKTLSKLYVKEEKVTGPSLTETLLTEIRDELRDGPARLAAPAGLPTGPAAGPAPGP</sequence>
<keyword evidence="6 11" id="KW-1133">Transmembrane helix</keyword>
<evidence type="ECO:0000313" key="13">
    <source>
        <dbReference type="Proteomes" id="UP001139516"/>
    </source>
</evidence>
<keyword evidence="13" id="KW-1185">Reference proteome</keyword>
<dbReference type="PANTHER" id="PTHR30266">
    <property type="entry name" value="MECHANOSENSITIVE CHANNEL MSCL"/>
    <property type="match status" value="1"/>
</dbReference>
<gene>
    <name evidence="12" type="primary">mscL</name>
    <name evidence="12" type="ORF">M0638_10725</name>
</gene>
<dbReference type="Pfam" id="PF01741">
    <property type="entry name" value="MscL"/>
    <property type="match status" value="1"/>
</dbReference>
<keyword evidence="8 11" id="KW-0472">Membrane</keyword>
<reference evidence="12" key="1">
    <citation type="submission" date="2022-04" db="EMBL/GenBank/DDBJ databases">
        <title>Roseomonas acroporae sp. nov., isolated from coral Acropora digitifera.</title>
        <authorList>
            <person name="Sun H."/>
        </authorList>
    </citation>
    <scope>NUCLEOTIDE SEQUENCE</scope>
    <source>
        <strain evidence="12">NAR14</strain>
    </source>
</reference>
<dbReference type="InterPro" id="IPR019823">
    <property type="entry name" value="Mechanosensitive_channel_CS"/>
</dbReference>
<dbReference type="PRINTS" id="PR01264">
    <property type="entry name" value="MECHCHANNEL"/>
</dbReference>
<keyword evidence="9" id="KW-0407">Ion channel</keyword>
<feature type="non-terminal residue" evidence="12">
    <location>
        <position position="173"/>
    </location>
</feature>
<keyword evidence="4" id="KW-1003">Cell membrane</keyword>
<dbReference type="PROSITE" id="PS01327">
    <property type="entry name" value="MSCL"/>
    <property type="match status" value="1"/>
</dbReference>
<dbReference type="AlphaFoldDB" id="A0A9X2BVA1"/>
<keyword evidence="7" id="KW-0406">Ion transport</keyword>
<feature type="compositionally biased region" description="Low complexity" evidence="10">
    <location>
        <begin position="154"/>
        <end position="167"/>
    </location>
</feature>
<dbReference type="Gene3D" id="1.10.1200.120">
    <property type="entry name" value="Large-conductance mechanosensitive channel, MscL, domain 1"/>
    <property type="match status" value="1"/>
</dbReference>
<evidence type="ECO:0000256" key="2">
    <source>
        <dbReference type="ARBA" id="ARBA00007254"/>
    </source>
</evidence>
<feature type="transmembrane region" description="Helical" evidence="11">
    <location>
        <begin position="95"/>
        <end position="118"/>
    </location>
</feature>
<dbReference type="InterPro" id="IPR037673">
    <property type="entry name" value="MSC/AndL"/>
</dbReference>
<evidence type="ECO:0000256" key="7">
    <source>
        <dbReference type="ARBA" id="ARBA00023065"/>
    </source>
</evidence>
<dbReference type="GO" id="GO:0008381">
    <property type="term" value="F:mechanosensitive monoatomic ion channel activity"/>
    <property type="evidence" value="ECO:0007669"/>
    <property type="project" value="InterPro"/>
</dbReference>